<gene>
    <name evidence="1" type="ORF">ACFFX0_20220</name>
</gene>
<keyword evidence="2" id="KW-1185">Reference proteome</keyword>
<accession>A0ABV5G386</accession>
<comment type="caution">
    <text evidence="1">The sequence shown here is derived from an EMBL/GenBank/DDBJ whole genome shotgun (WGS) entry which is preliminary data.</text>
</comment>
<evidence type="ECO:0000313" key="2">
    <source>
        <dbReference type="Proteomes" id="UP001589575"/>
    </source>
</evidence>
<protein>
    <submittedName>
        <fullName evidence="1">Uncharacterized protein</fullName>
    </submittedName>
</protein>
<proteinExistence type="predicted"/>
<name>A0ABV5G386_9MICC</name>
<organism evidence="1 2">
    <name type="scientific">Citricoccus parietis</name>
    <dbReference type="NCBI Taxonomy" id="592307"/>
    <lineage>
        <taxon>Bacteria</taxon>
        <taxon>Bacillati</taxon>
        <taxon>Actinomycetota</taxon>
        <taxon>Actinomycetes</taxon>
        <taxon>Micrococcales</taxon>
        <taxon>Micrococcaceae</taxon>
        <taxon>Citricoccus</taxon>
    </lineage>
</organism>
<sequence length="62" mass="6907">MRAPRKAWTSSWRPSSSHCRCEARQSAPRETVAWWIITWLSSCATMQTACIGDGHGKDQGNG</sequence>
<evidence type="ECO:0000313" key="1">
    <source>
        <dbReference type="EMBL" id="MFB9073397.1"/>
    </source>
</evidence>
<reference evidence="1 2" key="1">
    <citation type="submission" date="2024-09" db="EMBL/GenBank/DDBJ databases">
        <authorList>
            <person name="Sun Q."/>
            <person name="Mori K."/>
        </authorList>
    </citation>
    <scope>NUCLEOTIDE SEQUENCE [LARGE SCALE GENOMIC DNA]</scope>
    <source>
        <strain evidence="1 2">CCM 7609</strain>
    </source>
</reference>
<dbReference type="Proteomes" id="UP001589575">
    <property type="component" value="Unassembled WGS sequence"/>
</dbReference>
<dbReference type="EMBL" id="JBHMFI010000001">
    <property type="protein sequence ID" value="MFB9073397.1"/>
    <property type="molecule type" value="Genomic_DNA"/>
</dbReference>